<proteinExistence type="predicted"/>
<reference evidence="2" key="1">
    <citation type="journal article" date="2011" name="Science">
        <title>The plant cell wall-decomposing machinery underlies the functional diversity of forest fungi.</title>
        <authorList>
            <person name="Eastwood D.C."/>
            <person name="Floudas D."/>
            <person name="Binder M."/>
            <person name="Majcherczyk A."/>
            <person name="Schneider P."/>
            <person name="Aerts A."/>
            <person name="Asiegbu F.O."/>
            <person name="Baker S.E."/>
            <person name="Barry K."/>
            <person name="Bendiksby M."/>
            <person name="Blumentritt M."/>
            <person name="Coutinho P.M."/>
            <person name="Cullen D."/>
            <person name="de Vries R.P."/>
            <person name="Gathman A."/>
            <person name="Goodell B."/>
            <person name="Henrissat B."/>
            <person name="Ihrmark K."/>
            <person name="Kauserud H."/>
            <person name="Kohler A."/>
            <person name="LaButti K."/>
            <person name="Lapidus A."/>
            <person name="Lavin J.L."/>
            <person name="Lee Y.-H."/>
            <person name="Lindquist E."/>
            <person name="Lilly W."/>
            <person name="Lucas S."/>
            <person name="Morin E."/>
            <person name="Murat C."/>
            <person name="Oguiza J.A."/>
            <person name="Park J."/>
            <person name="Pisabarro A.G."/>
            <person name="Riley R."/>
            <person name="Rosling A."/>
            <person name="Salamov A."/>
            <person name="Schmidt O."/>
            <person name="Schmutz J."/>
            <person name="Skrede I."/>
            <person name="Stenlid J."/>
            <person name="Wiebenga A."/>
            <person name="Xie X."/>
            <person name="Kuees U."/>
            <person name="Hibbett D.S."/>
            <person name="Hoffmeister D."/>
            <person name="Hoegberg N."/>
            <person name="Martin F."/>
            <person name="Grigoriev I.V."/>
            <person name="Watkinson S.C."/>
        </authorList>
    </citation>
    <scope>NUCLEOTIDE SEQUENCE [LARGE SCALE GENOMIC DNA]</scope>
    <source>
        <strain evidence="2">strain S7.3</strain>
    </source>
</reference>
<accession>F8QA94</accession>
<name>F8QA94_SERL3</name>
<protein>
    <submittedName>
        <fullName evidence="1">Uncharacterized protein</fullName>
    </submittedName>
</protein>
<evidence type="ECO:0000313" key="1">
    <source>
        <dbReference type="EMBL" id="EGN94684.1"/>
    </source>
</evidence>
<dbReference type="HOGENOM" id="CLU_2575312_0_0_1"/>
<organism evidence="2">
    <name type="scientific">Serpula lacrymans var. lacrymans (strain S7.3)</name>
    <name type="common">Dry rot fungus</name>
    <dbReference type="NCBI Taxonomy" id="936435"/>
    <lineage>
        <taxon>Eukaryota</taxon>
        <taxon>Fungi</taxon>
        <taxon>Dikarya</taxon>
        <taxon>Basidiomycota</taxon>
        <taxon>Agaricomycotina</taxon>
        <taxon>Agaricomycetes</taxon>
        <taxon>Agaricomycetidae</taxon>
        <taxon>Boletales</taxon>
        <taxon>Coniophorineae</taxon>
        <taxon>Serpulaceae</taxon>
        <taxon>Serpula</taxon>
    </lineage>
</organism>
<evidence type="ECO:0000313" key="2">
    <source>
        <dbReference type="Proteomes" id="UP000008063"/>
    </source>
</evidence>
<sequence>MAVIDKPPWLASALVALSATSFSLTVSSLHLVHMTKCINPAGLDISTIITENVMMGLEKYLNGGGDIPLTQYCDIKGTMFK</sequence>
<keyword evidence="2" id="KW-1185">Reference proteome</keyword>
<gene>
    <name evidence="1" type="ORF">SERLA73DRAFT_77433</name>
</gene>
<dbReference type="AlphaFoldDB" id="F8QA94"/>
<dbReference type="EMBL" id="GL945487">
    <property type="protein sequence ID" value="EGN94684.1"/>
    <property type="molecule type" value="Genomic_DNA"/>
</dbReference>
<dbReference type="InParanoid" id="F8QA94"/>
<dbReference type="Proteomes" id="UP000008063">
    <property type="component" value="Unassembled WGS sequence"/>
</dbReference>